<dbReference type="Gene3D" id="3.40.50.720">
    <property type="entry name" value="NAD(P)-binding Rossmann-like Domain"/>
    <property type="match status" value="1"/>
</dbReference>
<organism evidence="2 3">
    <name type="scientific">Alkalicoccobacillus plakortidis</name>
    <dbReference type="NCBI Taxonomy" id="444060"/>
    <lineage>
        <taxon>Bacteria</taxon>
        <taxon>Bacillati</taxon>
        <taxon>Bacillota</taxon>
        <taxon>Bacilli</taxon>
        <taxon>Bacillales</taxon>
        <taxon>Bacillaceae</taxon>
        <taxon>Alkalicoccobacillus</taxon>
    </lineage>
</organism>
<proteinExistence type="predicted"/>
<dbReference type="Pfam" id="PF13460">
    <property type="entry name" value="NAD_binding_10"/>
    <property type="match status" value="1"/>
</dbReference>
<dbReference type="RefSeq" id="WP_251604340.1">
    <property type="nucleotide sequence ID" value="NZ_JAMQJY010000001.1"/>
</dbReference>
<dbReference type="InterPro" id="IPR036291">
    <property type="entry name" value="NAD(P)-bd_dom_sf"/>
</dbReference>
<dbReference type="EMBL" id="JAMQJY010000001">
    <property type="protein sequence ID" value="MCM2674496.1"/>
    <property type="molecule type" value="Genomic_DNA"/>
</dbReference>
<comment type="caution">
    <text evidence="2">The sequence shown here is derived from an EMBL/GenBank/DDBJ whole genome shotgun (WGS) entry which is preliminary data.</text>
</comment>
<keyword evidence="3" id="KW-1185">Reference proteome</keyword>
<name>A0ABT0XF25_9BACI</name>
<accession>A0ABT0XF25</accession>
<dbReference type="CDD" id="cd05243">
    <property type="entry name" value="SDR_a5"/>
    <property type="match status" value="1"/>
</dbReference>
<feature type="domain" description="NAD(P)-binding" evidence="1">
    <location>
        <begin position="7"/>
        <end position="191"/>
    </location>
</feature>
<evidence type="ECO:0000259" key="1">
    <source>
        <dbReference type="Pfam" id="PF13460"/>
    </source>
</evidence>
<dbReference type="SUPFAM" id="SSF51735">
    <property type="entry name" value="NAD(P)-binding Rossmann-fold domains"/>
    <property type="match status" value="1"/>
</dbReference>
<sequence length="216" mass="23858">MNVLVIGANGQVGKEIITQLKQTEHQSTALVRKKEQVEELKSLGANHVVLGDLEEDFSHAFENIDTVIFAAGSGGSTGADKTLLIDLWGTKKAVDYAKSSGVTHFIQLSAADSLDVDEESEKMKPYAVAKNMSDFYVEKSDLPYTIVRPGPMNNDKALGKIELHPTRKEHFNDYLITRQDVAQVLVQTIGNEKLFGKSFYIKQGEHSIDNALNTTF</sequence>
<reference evidence="2" key="1">
    <citation type="submission" date="2022-06" db="EMBL/GenBank/DDBJ databases">
        <title>Alkalicoccobacillus porphyridii sp. nov., isolated from a marine red alga, Porphyridium purpureum and reclassification of Shouchella plakortidis and Shouchella gibsonii as Alkalicoccobacillus plakortidis comb. nov. and Alkalicoccobacillus gibsonii comb. nov.</title>
        <authorList>
            <person name="Kim K.H."/>
            <person name="Lee J.K."/>
            <person name="Han D.M."/>
            <person name="Baek J.H."/>
            <person name="Jeon C.O."/>
        </authorList>
    </citation>
    <scope>NUCLEOTIDE SEQUENCE</scope>
    <source>
        <strain evidence="2">DSM 19153</strain>
    </source>
</reference>
<dbReference type="PANTHER" id="PTHR15020:SF50">
    <property type="entry name" value="UPF0659 PROTEIN YMR090W"/>
    <property type="match status" value="1"/>
</dbReference>
<dbReference type="InterPro" id="IPR016040">
    <property type="entry name" value="NAD(P)-bd_dom"/>
</dbReference>
<dbReference type="PANTHER" id="PTHR15020">
    <property type="entry name" value="FLAVIN REDUCTASE-RELATED"/>
    <property type="match status" value="1"/>
</dbReference>
<protein>
    <submittedName>
        <fullName evidence="2">SDR family oxidoreductase</fullName>
    </submittedName>
</protein>
<evidence type="ECO:0000313" key="2">
    <source>
        <dbReference type="EMBL" id="MCM2674496.1"/>
    </source>
</evidence>
<dbReference type="Proteomes" id="UP001203665">
    <property type="component" value="Unassembled WGS sequence"/>
</dbReference>
<evidence type="ECO:0000313" key="3">
    <source>
        <dbReference type="Proteomes" id="UP001203665"/>
    </source>
</evidence>
<gene>
    <name evidence="2" type="ORF">NDM98_02510</name>
</gene>